<dbReference type="GO" id="GO:0006633">
    <property type="term" value="P:fatty acid biosynthetic process"/>
    <property type="evidence" value="ECO:0007669"/>
    <property type="project" value="UniProtKB-UniRule"/>
</dbReference>
<dbReference type="EMBL" id="JAPQFL010000001">
    <property type="protein sequence ID" value="MDD9327322.1"/>
    <property type="molecule type" value="Genomic_DNA"/>
</dbReference>
<evidence type="ECO:0000259" key="9">
    <source>
        <dbReference type="Pfam" id="PF01648"/>
    </source>
</evidence>
<comment type="similarity">
    <text evidence="8">Belongs to the P-Pant transferase superfamily. AcpS family.</text>
</comment>
<dbReference type="GO" id="GO:0008897">
    <property type="term" value="F:holo-[acyl-carrier-protein] synthase activity"/>
    <property type="evidence" value="ECO:0007669"/>
    <property type="project" value="UniProtKB-UniRule"/>
</dbReference>
<gene>
    <name evidence="8 10" type="primary">acpS</name>
    <name evidence="10" type="ORF">ORY91_000707</name>
    <name evidence="11" type="ORF">V9W64_02920</name>
</gene>
<feature type="domain" description="4'-phosphopantetheinyl transferase" evidence="9">
    <location>
        <begin position="4"/>
        <end position="98"/>
    </location>
</feature>
<evidence type="ECO:0000256" key="3">
    <source>
        <dbReference type="ARBA" id="ARBA00022723"/>
    </source>
</evidence>
<keyword evidence="6 8" id="KW-0443">Lipid metabolism</keyword>
<keyword evidence="5 8" id="KW-0460">Magnesium</keyword>
<dbReference type="Gene3D" id="3.90.470.20">
    <property type="entry name" value="4'-phosphopantetheinyl transferase domain"/>
    <property type="match status" value="1"/>
</dbReference>
<dbReference type="EC" id="2.7.8.7" evidence="8"/>
<dbReference type="Proteomes" id="UP001149607">
    <property type="component" value="Chromosome"/>
</dbReference>
<evidence type="ECO:0000313" key="12">
    <source>
        <dbReference type="Proteomes" id="UP001149607"/>
    </source>
</evidence>
<dbReference type="RefSeq" id="WP_274584568.1">
    <property type="nucleotide sequence ID" value="NZ_CP145811.1"/>
</dbReference>
<keyword evidence="8" id="KW-0963">Cytoplasm</keyword>
<protein>
    <recommendedName>
        <fullName evidence="8">Holo-[acyl-carrier-protein] synthase</fullName>
        <shortName evidence="8">Holo-ACP synthase</shortName>
        <ecNumber evidence="8">2.7.8.7</ecNumber>
    </recommendedName>
    <alternativeName>
        <fullName evidence="8">4'-phosphopantetheinyl transferase AcpS</fullName>
    </alternativeName>
</protein>
<feature type="binding site" evidence="8">
    <location>
        <position position="8"/>
    </location>
    <ligand>
        <name>Mg(2+)</name>
        <dbReference type="ChEBI" id="CHEBI:18420"/>
    </ligand>
</feature>
<evidence type="ECO:0000256" key="8">
    <source>
        <dbReference type="HAMAP-Rule" id="MF_00101"/>
    </source>
</evidence>
<evidence type="ECO:0000256" key="5">
    <source>
        <dbReference type="ARBA" id="ARBA00022842"/>
    </source>
</evidence>
<proteinExistence type="inferred from homology"/>
<evidence type="ECO:0000256" key="4">
    <source>
        <dbReference type="ARBA" id="ARBA00022832"/>
    </source>
</evidence>
<evidence type="ECO:0000256" key="2">
    <source>
        <dbReference type="ARBA" id="ARBA00022679"/>
    </source>
</evidence>
<keyword evidence="4 8" id="KW-0276">Fatty acid metabolism</keyword>
<dbReference type="InterPro" id="IPR004568">
    <property type="entry name" value="Ppantetheine-prot_Trfase_dom"/>
</dbReference>
<reference evidence="10" key="1">
    <citation type="submission" date="2022-10" db="EMBL/GenBank/DDBJ databases">
        <authorList>
            <person name="Boutroux M."/>
        </authorList>
    </citation>
    <scope>NUCLEOTIDE SEQUENCE</scope>
    <source>
        <strain evidence="10">51.81</strain>
    </source>
</reference>
<evidence type="ECO:0000256" key="6">
    <source>
        <dbReference type="ARBA" id="ARBA00023098"/>
    </source>
</evidence>
<comment type="function">
    <text evidence="8">Transfers the 4'-phosphopantetheine moiety from coenzyme A to a Ser of acyl-carrier-protein.</text>
</comment>
<accession>A0A9X4E0N6</accession>
<dbReference type="InterPro" id="IPR002582">
    <property type="entry name" value="ACPS"/>
</dbReference>
<dbReference type="HAMAP" id="MF_00101">
    <property type="entry name" value="AcpS"/>
    <property type="match status" value="1"/>
</dbReference>
<keyword evidence="3 8" id="KW-0479">Metal-binding</keyword>
<dbReference type="InterPro" id="IPR008278">
    <property type="entry name" value="4-PPantetheinyl_Trfase_dom"/>
</dbReference>
<reference evidence="11" key="2">
    <citation type="submission" date="2024-02" db="EMBL/GenBank/DDBJ databases">
        <title>Neisseria leonii sp. nov.</title>
        <authorList>
            <person name="Boutroux M."/>
            <person name="Favre-Rochex S."/>
            <person name="Gorgette O."/>
            <person name="Touak G."/>
            <person name="Muhle E."/>
            <person name="Chesneau O."/>
            <person name="Clermont D."/>
            <person name="Rahi P."/>
        </authorList>
    </citation>
    <scope>NUCLEOTIDE SEQUENCE</scope>
    <source>
        <strain evidence="11">51.81</strain>
    </source>
</reference>
<evidence type="ECO:0000256" key="7">
    <source>
        <dbReference type="ARBA" id="ARBA00023160"/>
    </source>
</evidence>
<organism evidence="10">
    <name type="scientific">Neisseria leonii</name>
    <dbReference type="NCBI Taxonomy" id="2995413"/>
    <lineage>
        <taxon>Bacteria</taxon>
        <taxon>Pseudomonadati</taxon>
        <taxon>Pseudomonadota</taxon>
        <taxon>Betaproteobacteria</taxon>
        <taxon>Neisseriales</taxon>
        <taxon>Neisseriaceae</taxon>
        <taxon>Neisseria</taxon>
    </lineage>
</organism>
<dbReference type="NCBIfam" id="TIGR00516">
    <property type="entry name" value="acpS"/>
    <property type="match status" value="1"/>
</dbReference>
<keyword evidence="7 8" id="KW-0275">Fatty acid biosynthesis</keyword>
<dbReference type="AlphaFoldDB" id="A0A9X4E0N6"/>
<keyword evidence="2 8" id="KW-0808">Transferase</keyword>
<sequence length="126" mass="13570">MIYGIGTDMVQLARMRQAYGRHGRRLAQRLLHAGEMADFDAAADAANFLAKRFAAKEAFAKAVGTGIRGEVSFAEIGIRHDRLGRPQFFYTDSLAGWLARQGIAAVHVSLSDDAGCVLAFAVAEAV</sequence>
<keyword evidence="1 8" id="KW-0444">Lipid biosynthesis</keyword>
<name>A0A9X4E0N6_9NEIS</name>
<keyword evidence="12" id="KW-1185">Reference proteome</keyword>
<dbReference type="NCBIfam" id="TIGR00556">
    <property type="entry name" value="pantethn_trn"/>
    <property type="match status" value="1"/>
</dbReference>
<dbReference type="EMBL" id="CP146598">
    <property type="protein sequence ID" value="WWY03710.1"/>
    <property type="molecule type" value="Genomic_DNA"/>
</dbReference>
<evidence type="ECO:0000256" key="1">
    <source>
        <dbReference type="ARBA" id="ARBA00022516"/>
    </source>
</evidence>
<dbReference type="Pfam" id="PF01648">
    <property type="entry name" value="ACPS"/>
    <property type="match status" value="1"/>
</dbReference>
<feature type="binding site" evidence="8">
    <location>
        <position position="57"/>
    </location>
    <ligand>
        <name>Mg(2+)</name>
        <dbReference type="ChEBI" id="CHEBI:18420"/>
    </ligand>
</feature>
<dbReference type="GO" id="GO:0005737">
    <property type="term" value="C:cytoplasm"/>
    <property type="evidence" value="ECO:0007669"/>
    <property type="project" value="UniProtKB-SubCell"/>
</dbReference>
<dbReference type="InterPro" id="IPR037143">
    <property type="entry name" value="4-PPantetheinyl_Trfase_dom_sf"/>
</dbReference>
<evidence type="ECO:0000313" key="10">
    <source>
        <dbReference type="EMBL" id="MDD9327322.1"/>
    </source>
</evidence>
<comment type="catalytic activity">
    <reaction evidence="8">
        <text>apo-[ACP] + CoA = holo-[ACP] + adenosine 3',5'-bisphosphate + H(+)</text>
        <dbReference type="Rhea" id="RHEA:12068"/>
        <dbReference type="Rhea" id="RHEA-COMP:9685"/>
        <dbReference type="Rhea" id="RHEA-COMP:9690"/>
        <dbReference type="ChEBI" id="CHEBI:15378"/>
        <dbReference type="ChEBI" id="CHEBI:29999"/>
        <dbReference type="ChEBI" id="CHEBI:57287"/>
        <dbReference type="ChEBI" id="CHEBI:58343"/>
        <dbReference type="ChEBI" id="CHEBI:64479"/>
        <dbReference type="EC" id="2.7.8.7"/>
    </reaction>
</comment>
<evidence type="ECO:0000313" key="11">
    <source>
        <dbReference type="EMBL" id="WWY03710.1"/>
    </source>
</evidence>
<dbReference type="GO" id="GO:0000287">
    <property type="term" value="F:magnesium ion binding"/>
    <property type="evidence" value="ECO:0007669"/>
    <property type="project" value="UniProtKB-UniRule"/>
</dbReference>
<comment type="subcellular location">
    <subcellularLocation>
        <location evidence="8">Cytoplasm</location>
    </subcellularLocation>
</comment>
<dbReference type="SUPFAM" id="SSF56214">
    <property type="entry name" value="4'-phosphopantetheinyl transferase"/>
    <property type="match status" value="1"/>
</dbReference>
<comment type="cofactor">
    <cofactor evidence="8">
        <name>Mg(2+)</name>
        <dbReference type="ChEBI" id="CHEBI:18420"/>
    </cofactor>
</comment>